<dbReference type="AlphaFoldDB" id="A0AA35PG13"/>
<proteinExistence type="predicted"/>
<reference evidence="1" key="1">
    <citation type="submission" date="2022-12" db="EMBL/GenBank/DDBJ databases">
        <authorList>
            <person name="Alioto T."/>
            <person name="Alioto T."/>
            <person name="Gomez Garrido J."/>
        </authorList>
    </citation>
    <scope>NUCLEOTIDE SEQUENCE</scope>
</reference>
<evidence type="ECO:0000313" key="2">
    <source>
        <dbReference type="Proteomes" id="UP001178461"/>
    </source>
</evidence>
<protein>
    <submittedName>
        <fullName evidence="1">Uncharacterized protein</fullName>
    </submittedName>
</protein>
<dbReference type="Proteomes" id="UP001178461">
    <property type="component" value="Chromosome 9"/>
</dbReference>
<keyword evidence="2" id="KW-1185">Reference proteome</keyword>
<organism evidence="1 2">
    <name type="scientific">Podarcis lilfordi</name>
    <name type="common">Lilford's wall lizard</name>
    <dbReference type="NCBI Taxonomy" id="74358"/>
    <lineage>
        <taxon>Eukaryota</taxon>
        <taxon>Metazoa</taxon>
        <taxon>Chordata</taxon>
        <taxon>Craniata</taxon>
        <taxon>Vertebrata</taxon>
        <taxon>Euteleostomi</taxon>
        <taxon>Lepidosauria</taxon>
        <taxon>Squamata</taxon>
        <taxon>Bifurcata</taxon>
        <taxon>Unidentata</taxon>
        <taxon>Episquamata</taxon>
        <taxon>Laterata</taxon>
        <taxon>Lacertibaenia</taxon>
        <taxon>Lacertidae</taxon>
        <taxon>Podarcis</taxon>
    </lineage>
</organism>
<accession>A0AA35PG13</accession>
<name>A0AA35PG13_9SAUR</name>
<gene>
    <name evidence="1" type="ORF">PODLI_1B005042</name>
</gene>
<evidence type="ECO:0000313" key="1">
    <source>
        <dbReference type="EMBL" id="CAI5784073.1"/>
    </source>
</evidence>
<sequence length="109" mass="12580">MLGDAQYRKSLWHHNDMEVLSINSKAAFLPVLTMLLLRQMRMVSVETGACWYQIDRLQLLTRDVGRKPHNCPSCRSSGSLQLRHWSGHWRIKTITAKSNVSLTQAIPEY</sequence>
<dbReference type="EMBL" id="OX395134">
    <property type="protein sequence ID" value="CAI5784073.1"/>
    <property type="molecule type" value="Genomic_DNA"/>
</dbReference>